<keyword evidence="2" id="KW-1185">Reference proteome</keyword>
<evidence type="ECO:0000313" key="1">
    <source>
        <dbReference type="EMBL" id="CAK7348745.1"/>
    </source>
</evidence>
<gene>
    <name evidence="1" type="ORF">DCAF_LOCUS21451</name>
</gene>
<name>A0AAV1SBT8_9ROSI</name>
<proteinExistence type="predicted"/>
<reference evidence="1 2" key="1">
    <citation type="submission" date="2024-01" db="EMBL/GenBank/DDBJ databases">
        <authorList>
            <person name="Waweru B."/>
        </authorList>
    </citation>
    <scope>NUCLEOTIDE SEQUENCE [LARGE SCALE GENOMIC DNA]</scope>
</reference>
<accession>A0AAV1SBT8</accession>
<protein>
    <recommendedName>
        <fullName evidence="3">Ycf2</fullName>
    </recommendedName>
</protein>
<comment type="caution">
    <text evidence="1">The sequence shown here is derived from an EMBL/GenBank/DDBJ whole genome shotgun (WGS) entry which is preliminary data.</text>
</comment>
<evidence type="ECO:0008006" key="3">
    <source>
        <dbReference type="Google" id="ProtNLM"/>
    </source>
</evidence>
<organism evidence="1 2">
    <name type="scientific">Dovyalis caffra</name>
    <dbReference type="NCBI Taxonomy" id="77055"/>
    <lineage>
        <taxon>Eukaryota</taxon>
        <taxon>Viridiplantae</taxon>
        <taxon>Streptophyta</taxon>
        <taxon>Embryophyta</taxon>
        <taxon>Tracheophyta</taxon>
        <taxon>Spermatophyta</taxon>
        <taxon>Magnoliopsida</taxon>
        <taxon>eudicotyledons</taxon>
        <taxon>Gunneridae</taxon>
        <taxon>Pentapetalae</taxon>
        <taxon>rosids</taxon>
        <taxon>fabids</taxon>
        <taxon>Malpighiales</taxon>
        <taxon>Salicaceae</taxon>
        <taxon>Flacourtieae</taxon>
        <taxon>Dovyalis</taxon>
    </lineage>
</organism>
<dbReference type="EMBL" id="CAWUPB010001173">
    <property type="protein sequence ID" value="CAK7348745.1"/>
    <property type="molecule type" value="Genomic_DNA"/>
</dbReference>
<evidence type="ECO:0000313" key="2">
    <source>
        <dbReference type="Proteomes" id="UP001314170"/>
    </source>
</evidence>
<dbReference type="AlphaFoldDB" id="A0AAV1SBT8"/>
<sequence length="85" mass="10125">MGNVLEKILRTIIFPNNDSPIVHNTNLIFKHLSKRTVEKELMARDEDEMWFKLQLDRINSPAACWTKNKDFLRREKFFLEDCSLA</sequence>
<dbReference type="Proteomes" id="UP001314170">
    <property type="component" value="Unassembled WGS sequence"/>
</dbReference>